<dbReference type="Pfam" id="PF01040">
    <property type="entry name" value="UbiA"/>
    <property type="match status" value="1"/>
</dbReference>
<accession>A0A7X1LPT6</accession>
<feature type="compositionally biased region" description="Low complexity" evidence="5">
    <location>
        <begin position="10"/>
        <end position="29"/>
    </location>
</feature>
<evidence type="ECO:0000256" key="3">
    <source>
        <dbReference type="ARBA" id="ARBA00022989"/>
    </source>
</evidence>
<evidence type="ECO:0000256" key="1">
    <source>
        <dbReference type="ARBA" id="ARBA00004141"/>
    </source>
</evidence>
<sequence length="324" mass="31934">MRRADGETEAGAGAAAGPHPAPAAPAGTATSPRPRLRDLAELVRAPAALTVPGDVLAGAAATGRSADLSTACLAASSVCLYWAGMALNDWADRDLDAVERPERPIPSGRVAAPVALGTAVALTAAALGLATAAEGSRALTVTAPLAATVWAYDLWAKPRTAGPAVMAAARGLDVLLGARAGRTRSALPAAATVAGHTLAVTALSRAEVTGAQPWLPRTALAGTAAVAAATALSARPARQGTRRRHRLAVAGGLLAYGATAGRAQAHAVTDPSAGPVRKAVGAGILGLIPLQAALTAGAGALRSALPLAAAFPLARALSRRVSPT</sequence>
<dbReference type="EMBL" id="JACMHY010000003">
    <property type="protein sequence ID" value="MBC2865375.1"/>
    <property type="molecule type" value="Genomic_DNA"/>
</dbReference>
<keyword evidence="3" id="KW-1133">Transmembrane helix</keyword>
<name>A0A7X1LPT6_9ACTN</name>
<dbReference type="NCBIfam" id="NF045897">
    <property type="entry name" value="SCO3242_trans"/>
    <property type="match status" value="1"/>
</dbReference>
<evidence type="ECO:0000313" key="7">
    <source>
        <dbReference type="Proteomes" id="UP000517694"/>
    </source>
</evidence>
<keyword evidence="7" id="KW-1185">Reference proteome</keyword>
<dbReference type="Proteomes" id="UP000517694">
    <property type="component" value="Unassembled WGS sequence"/>
</dbReference>
<evidence type="ECO:0000256" key="2">
    <source>
        <dbReference type="ARBA" id="ARBA00022692"/>
    </source>
</evidence>
<dbReference type="InterPro" id="IPR044878">
    <property type="entry name" value="UbiA_sf"/>
</dbReference>
<gene>
    <name evidence="6" type="ORF">H1R13_10280</name>
</gene>
<dbReference type="PANTHER" id="PTHR42723:SF1">
    <property type="entry name" value="CHLOROPHYLL SYNTHASE, CHLOROPLASTIC"/>
    <property type="match status" value="1"/>
</dbReference>
<evidence type="ECO:0000313" key="6">
    <source>
        <dbReference type="EMBL" id="MBC2865375.1"/>
    </source>
</evidence>
<dbReference type="InterPro" id="IPR000537">
    <property type="entry name" value="UbiA_prenyltransferase"/>
</dbReference>
<dbReference type="Gene3D" id="1.10.357.140">
    <property type="entry name" value="UbiA prenyltransferase"/>
    <property type="match status" value="1"/>
</dbReference>
<dbReference type="GO" id="GO:0016765">
    <property type="term" value="F:transferase activity, transferring alkyl or aryl (other than methyl) groups"/>
    <property type="evidence" value="ECO:0007669"/>
    <property type="project" value="InterPro"/>
</dbReference>
<dbReference type="InterPro" id="IPR050475">
    <property type="entry name" value="Prenyltransferase_related"/>
</dbReference>
<organism evidence="6 7">
    <name type="scientific">Streptomyces mexicanus</name>
    <dbReference type="NCBI Taxonomy" id="178566"/>
    <lineage>
        <taxon>Bacteria</taxon>
        <taxon>Bacillati</taxon>
        <taxon>Actinomycetota</taxon>
        <taxon>Actinomycetes</taxon>
        <taxon>Kitasatosporales</taxon>
        <taxon>Streptomycetaceae</taxon>
        <taxon>Streptomyces</taxon>
    </lineage>
</organism>
<keyword evidence="4" id="KW-0472">Membrane</keyword>
<comment type="caution">
    <text evidence="6">The sequence shown here is derived from an EMBL/GenBank/DDBJ whole genome shotgun (WGS) entry which is preliminary data.</text>
</comment>
<comment type="subcellular location">
    <subcellularLocation>
        <location evidence="1">Membrane</location>
        <topology evidence="1">Multi-pass membrane protein</topology>
    </subcellularLocation>
</comment>
<keyword evidence="2" id="KW-0812">Transmembrane</keyword>
<dbReference type="PANTHER" id="PTHR42723">
    <property type="entry name" value="CHLOROPHYLL SYNTHASE"/>
    <property type="match status" value="1"/>
</dbReference>
<evidence type="ECO:0000256" key="5">
    <source>
        <dbReference type="SAM" id="MobiDB-lite"/>
    </source>
</evidence>
<proteinExistence type="predicted"/>
<reference evidence="6 7" key="1">
    <citation type="submission" date="2020-08" db="EMBL/GenBank/DDBJ databases">
        <title>Whole-Genome Sequence of French Clinical Streptomyces mexicanus Strain Q0842.</title>
        <authorList>
            <person name="Boxberger M."/>
            <person name="La Scola B."/>
        </authorList>
    </citation>
    <scope>NUCLEOTIDE SEQUENCE [LARGE SCALE GENOMIC DNA]</scope>
    <source>
        <strain evidence="6 7">Marseille-Q0842</strain>
    </source>
</reference>
<keyword evidence="6" id="KW-0808">Transferase</keyword>
<evidence type="ECO:0000256" key="4">
    <source>
        <dbReference type="ARBA" id="ARBA00023136"/>
    </source>
</evidence>
<feature type="region of interest" description="Disordered" evidence="5">
    <location>
        <begin position="1"/>
        <end position="32"/>
    </location>
</feature>
<protein>
    <submittedName>
        <fullName evidence="6">UbiA family prenyltransferase</fullName>
    </submittedName>
</protein>
<dbReference type="GO" id="GO:0016020">
    <property type="term" value="C:membrane"/>
    <property type="evidence" value="ECO:0007669"/>
    <property type="project" value="UniProtKB-SubCell"/>
</dbReference>
<dbReference type="CDD" id="cd13964">
    <property type="entry name" value="PT_UbiA_1"/>
    <property type="match status" value="1"/>
</dbReference>
<dbReference type="AlphaFoldDB" id="A0A7X1LPT6"/>